<proteinExistence type="predicted"/>
<sequence>MKNLPTQNDREQTVKEIANNLSQFSGTGAYYRYSPLFPFLLLTDGTRYLVEACNCYWLIDLIASMQRDPLIRDHKKLQAIQFWKLTVNAEQSATVTCEWDSEQTVYAQNIEYTDFPLSEARIWIQPYYSSPSDKNKKLVAHLPSEY</sequence>
<evidence type="ECO:0000259" key="1">
    <source>
        <dbReference type="Pfam" id="PF21781"/>
    </source>
</evidence>
<dbReference type="InterPro" id="IPR049241">
    <property type="entry name" value="DUF6876"/>
</dbReference>
<dbReference type="RefSeq" id="WP_079205728.1">
    <property type="nucleotide sequence ID" value="NZ_MVGR01000002.1"/>
</dbReference>
<comment type="caution">
    <text evidence="2">The sequence shown here is derived from an EMBL/GenBank/DDBJ whole genome shotgun (WGS) entry which is preliminary data.</text>
</comment>
<feature type="domain" description="DUF6876" evidence="1">
    <location>
        <begin position="16"/>
        <end position="146"/>
    </location>
</feature>
<dbReference type="AlphaFoldDB" id="A0A1V4BYF0"/>
<accession>A0A1V4BYF0</accession>
<dbReference type="Pfam" id="PF21781">
    <property type="entry name" value="DUF6876"/>
    <property type="match status" value="1"/>
</dbReference>
<reference evidence="2 3" key="1">
    <citation type="submission" date="2017-02" db="EMBL/GenBank/DDBJ databases">
        <title>Genome sequence of Microcystis aeruginosa KW.</title>
        <authorList>
            <person name="Oh H.-M."/>
            <person name="Ahn C.-Y."/>
            <person name="Jeong H."/>
            <person name="Srivastava A."/>
            <person name="Lee H.-G."/>
            <person name="Kang S.-R."/>
        </authorList>
    </citation>
    <scope>NUCLEOTIDE SEQUENCE [LARGE SCALE GENOMIC DNA]</scope>
    <source>
        <strain evidence="2 3">KW</strain>
    </source>
</reference>
<name>A0A1V4BYF0_MICAE</name>
<gene>
    <name evidence="2" type="ORF">B1L04_03005</name>
</gene>
<protein>
    <recommendedName>
        <fullName evidence="1">DUF6876 domain-containing protein</fullName>
    </recommendedName>
</protein>
<dbReference type="Proteomes" id="UP000189835">
    <property type="component" value="Unassembled WGS sequence"/>
</dbReference>
<organism evidence="2 3">
    <name type="scientific">Microcystis aeruginosa KW</name>
    <dbReference type="NCBI Taxonomy" id="1960155"/>
    <lineage>
        <taxon>Bacteria</taxon>
        <taxon>Bacillati</taxon>
        <taxon>Cyanobacteriota</taxon>
        <taxon>Cyanophyceae</taxon>
        <taxon>Oscillatoriophycideae</taxon>
        <taxon>Chroococcales</taxon>
        <taxon>Microcystaceae</taxon>
        <taxon>Microcystis</taxon>
    </lineage>
</organism>
<dbReference type="EMBL" id="MVGR01000002">
    <property type="protein sequence ID" value="OPF19767.1"/>
    <property type="molecule type" value="Genomic_DNA"/>
</dbReference>
<evidence type="ECO:0000313" key="2">
    <source>
        <dbReference type="EMBL" id="OPF19767.1"/>
    </source>
</evidence>
<evidence type="ECO:0000313" key="3">
    <source>
        <dbReference type="Proteomes" id="UP000189835"/>
    </source>
</evidence>